<accession>A0ABT7M6B5</accession>
<dbReference type="CDD" id="cd00093">
    <property type="entry name" value="HTH_XRE"/>
    <property type="match status" value="1"/>
</dbReference>
<dbReference type="Proteomes" id="UP001231924">
    <property type="component" value="Unassembled WGS sequence"/>
</dbReference>
<evidence type="ECO:0000313" key="3">
    <source>
        <dbReference type="EMBL" id="MDL5156218.1"/>
    </source>
</evidence>
<sequence length="311" mass="34317">MTANVALGDFLRARRSEVSPESVGLAAVGSYRRVAGLRREEVAQLTGVSTDYYTRLEQGRHTSPSPEVLDAISEVLRLDSTARRHLDDLVGAGRRRRTTLPRQRVRPGVLRMMDTLEDQAAFVLGRRTDVLAANRLARALLADFHAMPARERNLTRWILLDPAARELYLDWRTIASEMTAILRLDAGRYPDDPRTADLVGELAVKSEDFNRWWGHQKVLERGGGSKRFHHPVVGDLAIDYEAMILPADPDQTLFVYTAQPGASQEAMRLLASWSLDSPGVAITDAPDRPAAADSATPAAMSSHIGRSNTTG</sequence>
<evidence type="ECO:0000313" key="4">
    <source>
        <dbReference type="Proteomes" id="UP001231924"/>
    </source>
</evidence>
<protein>
    <submittedName>
        <fullName evidence="3">Helix-turn-helix transcriptional regulator</fullName>
    </submittedName>
</protein>
<dbReference type="SUPFAM" id="SSF47413">
    <property type="entry name" value="lambda repressor-like DNA-binding domains"/>
    <property type="match status" value="1"/>
</dbReference>
<dbReference type="SMART" id="SM00530">
    <property type="entry name" value="HTH_XRE"/>
    <property type="match status" value="1"/>
</dbReference>
<dbReference type="InterPro" id="IPR001387">
    <property type="entry name" value="Cro/C1-type_HTH"/>
</dbReference>
<dbReference type="EMBL" id="JASVWF010000002">
    <property type="protein sequence ID" value="MDL5156218.1"/>
    <property type="molecule type" value="Genomic_DNA"/>
</dbReference>
<dbReference type="RefSeq" id="WP_286052473.1">
    <property type="nucleotide sequence ID" value="NZ_JASVWF010000002.1"/>
</dbReference>
<feature type="domain" description="HTH cro/C1-type" evidence="2">
    <location>
        <begin position="31"/>
        <end position="83"/>
    </location>
</feature>
<feature type="compositionally biased region" description="Low complexity" evidence="1">
    <location>
        <begin position="284"/>
        <end position="302"/>
    </location>
</feature>
<gene>
    <name evidence="3" type="ORF">QRT03_09640</name>
</gene>
<evidence type="ECO:0000259" key="2">
    <source>
        <dbReference type="PROSITE" id="PS50943"/>
    </source>
</evidence>
<dbReference type="Pfam" id="PF13560">
    <property type="entry name" value="HTH_31"/>
    <property type="match status" value="1"/>
</dbReference>
<organism evidence="3 4">
    <name type="scientific">Actinomycetospora termitidis</name>
    <dbReference type="NCBI Taxonomy" id="3053470"/>
    <lineage>
        <taxon>Bacteria</taxon>
        <taxon>Bacillati</taxon>
        <taxon>Actinomycetota</taxon>
        <taxon>Actinomycetes</taxon>
        <taxon>Pseudonocardiales</taxon>
        <taxon>Pseudonocardiaceae</taxon>
        <taxon>Actinomycetospora</taxon>
    </lineage>
</organism>
<evidence type="ECO:0000256" key="1">
    <source>
        <dbReference type="SAM" id="MobiDB-lite"/>
    </source>
</evidence>
<comment type="caution">
    <text evidence="3">The sequence shown here is derived from an EMBL/GenBank/DDBJ whole genome shotgun (WGS) entry which is preliminary data.</text>
</comment>
<dbReference type="InterPro" id="IPR010982">
    <property type="entry name" value="Lambda_DNA-bd_dom_sf"/>
</dbReference>
<dbReference type="Gene3D" id="3.30.450.180">
    <property type="match status" value="1"/>
</dbReference>
<dbReference type="PROSITE" id="PS50943">
    <property type="entry name" value="HTH_CROC1"/>
    <property type="match status" value="1"/>
</dbReference>
<proteinExistence type="predicted"/>
<reference evidence="3 4" key="1">
    <citation type="submission" date="2023-06" db="EMBL/GenBank/DDBJ databases">
        <title>Actinomycetospora Odt1-22.</title>
        <authorList>
            <person name="Supong K."/>
        </authorList>
    </citation>
    <scope>NUCLEOTIDE SEQUENCE [LARGE SCALE GENOMIC DNA]</scope>
    <source>
        <strain evidence="3 4">Odt1-22</strain>
    </source>
</reference>
<dbReference type="Pfam" id="PF17765">
    <property type="entry name" value="MLTR_LBD"/>
    <property type="match status" value="1"/>
</dbReference>
<dbReference type="PANTHER" id="PTHR35010:SF2">
    <property type="entry name" value="BLL4672 PROTEIN"/>
    <property type="match status" value="1"/>
</dbReference>
<dbReference type="InterPro" id="IPR041413">
    <property type="entry name" value="MLTR_LBD"/>
</dbReference>
<dbReference type="Gene3D" id="1.10.260.40">
    <property type="entry name" value="lambda repressor-like DNA-binding domains"/>
    <property type="match status" value="1"/>
</dbReference>
<name>A0ABT7M6B5_9PSEU</name>
<keyword evidence="4" id="KW-1185">Reference proteome</keyword>
<feature type="region of interest" description="Disordered" evidence="1">
    <location>
        <begin position="284"/>
        <end position="311"/>
    </location>
</feature>
<dbReference type="PANTHER" id="PTHR35010">
    <property type="entry name" value="BLL4672 PROTEIN-RELATED"/>
    <property type="match status" value="1"/>
</dbReference>